<dbReference type="EMBL" id="CP002394">
    <property type="protein sequence ID" value="ADU29534.1"/>
    <property type="molecule type" value="Genomic_DNA"/>
</dbReference>
<dbReference type="OrthoDB" id="9778331at2"/>
<evidence type="ECO:0000256" key="2">
    <source>
        <dbReference type="ARBA" id="ARBA00006448"/>
    </source>
</evidence>
<evidence type="ECO:0000313" key="10">
    <source>
        <dbReference type="EMBL" id="ADU29534.1"/>
    </source>
</evidence>
<keyword evidence="11" id="KW-1185">Reference proteome</keyword>
<dbReference type="Pfam" id="PF20730">
    <property type="entry name" value="YetF_N"/>
    <property type="match status" value="1"/>
</dbReference>
<dbReference type="GO" id="GO:0005886">
    <property type="term" value="C:plasma membrane"/>
    <property type="evidence" value="ECO:0007669"/>
    <property type="project" value="UniProtKB-SubCell"/>
</dbReference>
<feature type="transmembrane region" description="Helical" evidence="7">
    <location>
        <begin position="6"/>
        <end position="25"/>
    </location>
</feature>
<comment type="subcellular location">
    <subcellularLocation>
        <location evidence="1">Cell membrane</location>
        <topology evidence="1">Multi-pass membrane protein</topology>
    </subcellularLocation>
</comment>
<evidence type="ECO:0000256" key="7">
    <source>
        <dbReference type="SAM" id="Phobius"/>
    </source>
</evidence>
<dbReference type="InterPro" id="IPR007353">
    <property type="entry name" value="DUF421"/>
</dbReference>
<feature type="domain" description="YetF C-terminal" evidence="8">
    <location>
        <begin position="81"/>
        <end position="217"/>
    </location>
</feature>
<reference evidence="10 11" key="1">
    <citation type="submission" date="2010-12" db="EMBL/GenBank/DDBJ databases">
        <title>Complete sequence of Bacillus cellulosilyticus DSM 2522.</title>
        <authorList>
            <consortium name="US DOE Joint Genome Institute"/>
            <person name="Lucas S."/>
            <person name="Copeland A."/>
            <person name="Lapidus A."/>
            <person name="Cheng J.-F."/>
            <person name="Bruce D."/>
            <person name="Goodwin L."/>
            <person name="Pitluck S."/>
            <person name="Chertkov O."/>
            <person name="Detter J.C."/>
            <person name="Han C."/>
            <person name="Tapia R."/>
            <person name="Land M."/>
            <person name="Hauser L."/>
            <person name="Jeffries C."/>
            <person name="Kyrpides N."/>
            <person name="Ivanova N."/>
            <person name="Mikhailova N."/>
            <person name="Brumm P."/>
            <person name="Mead D."/>
            <person name="Woyke T."/>
        </authorList>
    </citation>
    <scope>NUCLEOTIDE SEQUENCE [LARGE SCALE GENOMIC DNA]</scope>
    <source>
        <strain evidence="11">ATCC 21833 / DSM 2522 / FERM P-1141 / JCM 9156 / N-4</strain>
    </source>
</reference>
<dbReference type="HOGENOM" id="CLU_077149_0_2_9"/>
<dbReference type="KEGG" id="bco:Bcell_1269"/>
<dbReference type="Pfam" id="PF04239">
    <property type="entry name" value="DUF421"/>
    <property type="match status" value="1"/>
</dbReference>
<evidence type="ECO:0000256" key="4">
    <source>
        <dbReference type="ARBA" id="ARBA00022692"/>
    </source>
</evidence>
<keyword evidence="3" id="KW-1003">Cell membrane</keyword>
<sequence length="233" mass="26319">MDILDLLLRTFITFAVLFTLMRMLGRQEVSQMTFFNFVSAIAIGSIAANLVVDQDTSIINGMIALVGWSAFSLAVEYINIKFKKSRRLLEGEPIIVIKDGKIMEKSLRATKLDIDNLLSMLRQKNVFSVKDVDYAIFETSGKISVMKKEEEQLLTKGDMNIPQKIMKVYPIPTEVISDGVVNTKNLSRLNLNRAWLTSQLYQAGVTSISDVFYAEVQQDGTLYIDKKQDAMKN</sequence>
<evidence type="ECO:0000313" key="11">
    <source>
        <dbReference type="Proteomes" id="UP000001401"/>
    </source>
</evidence>
<evidence type="ECO:0000259" key="8">
    <source>
        <dbReference type="Pfam" id="PF04239"/>
    </source>
</evidence>
<dbReference type="PANTHER" id="PTHR34582">
    <property type="entry name" value="UPF0702 TRANSMEMBRANE PROTEIN YCAP"/>
    <property type="match status" value="1"/>
</dbReference>
<accession>E6TSM6</accession>
<comment type="similarity">
    <text evidence="2">Belongs to the UPF0702 family.</text>
</comment>
<feature type="domain" description="YetF-like N-terminal transmembrane" evidence="9">
    <location>
        <begin position="4"/>
        <end position="78"/>
    </location>
</feature>
<evidence type="ECO:0000256" key="6">
    <source>
        <dbReference type="ARBA" id="ARBA00023136"/>
    </source>
</evidence>
<evidence type="ECO:0000256" key="5">
    <source>
        <dbReference type="ARBA" id="ARBA00022989"/>
    </source>
</evidence>
<dbReference type="STRING" id="649639.Bcell_1269"/>
<evidence type="ECO:0000256" key="3">
    <source>
        <dbReference type="ARBA" id="ARBA00022475"/>
    </source>
</evidence>
<gene>
    <name evidence="10" type="ordered locus">Bcell_1269</name>
</gene>
<organism evidence="10 11">
    <name type="scientific">Evansella cellulosilytica (strain ATCC 21833 / DSM 2522 / FERM P-1141 / JCM 9156 / N-4)</name>
    <name type="common">Bacillus cellulosilyticus</name>
    <dbReference type="NCBI Taxonomy" id="649639"/>
    <lineage>
        <taxon>Bacteria</taxon>
        <taxon>Bacillati</taxon>
        <taxon>Bacillota</taxon>
        <taxon>Bacilli</taxon>
        <taxon>Bacillales</taxon>
        <taxon>Bacillaceae</taxon>
        <taxon>Evansella</taxon>
    </lineage>
</organism>
<dbReference type="Gene3D" id="3.30.240.20">
    <property type="entry name" value="bsu07140 like domains"/>
    <property type="match status" value="2"/>
</dbReference>
<keyword evidence="6 7" id="KW-0472">Membrane</keyword>
<evidence type="ECO:0008006" key="12">
    <source>
        <dbReference type="Google" id="ProtNLM"/>
    </source>
</evidence>
<keyword evidence="4 7" id="KW-0812">Transmembrane</keyword>
<dbReference type="InterPro" id="IPR048454">
    <property type="entry name" value="YetF_N"/>
</dbReference>
<evidence type="ECO:0000256" key="1">
    <source>
        <dbReference type="ARBA" id="ARBA00004651"/>
    </source>
</evidence>
<dbReference type="PANTHER" id="PTHR34582:SF7">
    <property type="entry name" value="UPF0702 TRANSMEMBRANE PROTEIN YDFS"/>
    <property type="match status" value="1"/>
</dbReference>
<evidence type="ECO:0000259" key="9">
    <source>
        <dbReference type="Pfam" id="PF20730"/>
    </source>
</evidence>
<feature type="transmembrane region" description="Helical" evidence="7">
    <location>
        <begin position="58"/>
        <end position="78"/>
    </location>
</feature>
<keyword evidence="5 7" id="KW-1133">Transmembrane helix</keyword>
<dbReference type="AlphaFoldDB" id="E6TSM6"/>
<name>E6TSM6_EVAC2</name>
<proteinExistence type="inferred from homology"/>
<dbReference type="RefSeq" id="WP_013487874.1">
    <property type="nucleotide sequence ID" value="NC_014829.1"/>
</dbReference>
<dbReference type="InterPro" id="IPR023090">
    <property type="entry name" value="UPF0702_alpha/beta_dom_sf"/>
</dbReference>
<dbReference type="eggNOG" id="COG2323">
    <property type="taxonomic scope" value="Bacteria"/>
</dbReference>
<feature type="transmembrane region" description="Helical" evidence="7">
    <location>
        <begin position="32"/>
        <end position="52"/>
    </location>
</feature>
<protein>
    <recommendedName>
        <fullName evidence="12">DUF421 domain-containing protein</fullName>
    </recommendedName>
</protein>
<dbReference type="Proteomes" id="UP000001401">
    <property type="component" value="Chromosome"/>
</dbReference>